<feature type="transmembrane region" description="Helical" evidence="10">
    <location>
        <begin position="73"/>
        <end position="96"/>
    </location>
</feature>
<dbReference type="InterPro" id="IPR001594">
    <property type="entry name" value="Palmitoyltrfase_DHHC"/>
</dbReference>
<keyword evidence="7" id="KW-0449">Lipoprotein</keyword>
<reference evidence="13" key="1">
    <citation type="submission" date="2022-07" db="EMBL/GenBank/DDBJ databases">
        <title>Phylogenomic reconstructions and comparative analyses of Kickxellomycotina fungi.</title>
        <authorList>
            <person name="Reynolds N.K."/>
            <person name="Stajich J.E."/>
            <person name="Barry K."/>
            <person name="Grigoriev I.V."/>
            <person name="Crous P."/>
            <person name="Smith M.E."/>
        </authorList>
    </citation>
    <scope>NUCLEOTIDE SEQUENCE</scope>
    <source>
        <strain evidence="13">NRRL 3115</strain>
    </source>
</reference>
<comment type="similarity">
    <text evidence="10">Belongs to the DHHC palmitoyltransferase family.</text>
</comment>
<dbReference type="GO" id="GO:0016020">
    <property type="term" value="C:membrane"/>
    <property type="evidence" value="ECO:0007669"/>
    <property type="project" value="UniProtKB-SubCell"/>
</dbReference>
<feature type="compositionally biased region" description="Acidic residues" evidence="11">
    <location>
        <begin position="165"/>
        <end position="181"/>
    </location>
</feature>
<feature type="transmembrane region" description="Helical" evidence="10">
    <location>
        <begin position="14"/>
        <end position="35"/>
    </location>
</feature>
<keyword evidence="3 10" id="KW-0812">Transmembrane</keyword>
<keyword evidence="2 10" id="KW-0808">Transferase</keyword>
<accession>A0A9W8KZH0</accession>
<comment type="subcellular location">
    <subcellularLocation>
        <location evidence="1">Membrane</location>
        <topology evidence="1">Multi-pass membrane protein</topology>
    </subcellularLocation>
</comment>
<evidence type="ECO:0000256" key="9">
    <source>
        <dbReference type="ARBA" id="ARBA00048048"/>
    </source>
</evidence>
<comment type="domain">
    <text evidence="10">The DHHC domain is required for palmitoyltransferase activity.</text>
</comment>
<feature type="compositionally biased region" description="Polar residues" evidence="11">
    <location>
        <begin position="124"/>
        <end position="133"/>
    </location>
</feature>
<name>A0A9W8KZH0_9FUNG</name>
<dbReference type="GO" id="GO:0019706">
    <property type="term" value="F:protein-cysteine S-palmitoyltransferase activity"/>
    <property type="evidence" value="ECO:0007669"/>
    <property type="project" value="UniProtKB-EC"/>
</dbReference>
<evidence type="ECO:0000256" key="5">
    <source>
        <dbReference type="ARBA" id="ARBA00023136"/>
    </source>
</evidence>
<feature type="domain" description="Palmitoyltransferase DHHC" evidence="12">
    <location>
        <begin position="203"/>
        <end position="327"/>
    </location>
</feature>
<dbReference type="InterPro" id="IPR039859">
    <property type="entry name" value="PFA4/ZDH16/20/ERF2-like"/>
</dbReference>
<feature type="transmembrane region" description="Helical" evidence="10">
    <location>
        <begin position="295"/>
        <end position="317"/>
    </location>
</feature>
<keyword evidence="6" id="KW-0564">Palmitate</keyword>
<feature type="region of interest" description="Disordered" evidence="11">
    <location>
        <begin position="124"/>
        <end position="184"/>
    </location>
</feature>
<evidence type="ECO:0000256" key="8">
    <source>
        <dbReference type="ARBA" id="ARBA00023315"/>
    </source>
</evidence>
<protein>
    <recommendedName>
        <fullName evidence="10">Palmitoyltransferase</fullName>
        <ecNumber evidence="10">2.3.1.225</ecNumber>
    </recommendedName>
</protein>
<evidence type="ECO:0000256" key="4">
    <source>
        <dbReference type="ARBA" id="ARBA00022989"/>
    </source>
</evidence>
<comment type="caution">
    <text evidence="13">The sequence shown here is derived from an EMBL/GenBank/DDBJ whole genome shotgun (WGS) entry which is preliminary data.</text>
</comment>
<dbReference type="PROSITE" id="PS50216">
    <property type="entry name" value="DHHC"/>
    <property type="match status" value="1"/>
</dbReference>
<gene>
    <name evidence="13" type="primary">PFA3</name>
    <name evidence="13" type="ORF">GGI25_001443</name>
</gene>
<dbReference type="OrthoDB" id="9909019at2759"/>
<dbReference type="AlphaFoldDB" id="A0A9W8KZH0"/>
<keyword evidence="4 10" id="KW-1133">Transmembrane helix</keyword>
<feature type="transmembrane region" description="Helical" evidence="10">
    <location>
        <begin position="251"/>
        <end position="275"/>
    </location>
</feature>
<sequence>MDWFCGLSWNRRKVFKALGVIPVFFTLVLLLWSVVGYTRSVLPLIWIESKWLSRLPQLAADAFYRLSSYLVRLKSFCVLLVGVFCGVTIYVMWMLATWSYMVCVMKNPGNPLASFGATSTAASVPGSNSSSRNGPYIRIPTQSSSRTRIRTDSHVQTADQLSSDSESEDDTDSDGCSDDDNTPLNEEQLRRSEFMYAITVKDNGEPRYCQKCNVPKPDRAHHCSVCGVCVLKMDHHCPWVNNCIGFSTQKAFLLFIFYTAFYCLIIAVSTLVFYIKFIYNAPGTQEVEITPLALIVLSLSFSLALVFFSGFHIYLAFSNLTTIESYERNNFRADVRRRGSMKKHINLFDLGIKKNLKQVFGSHWPQWFVPTQTTLGDGMRFPISYENYNELRQSQSV</sequence>
<evidence type="ECO:0000256" key="7">
    <source>
        <dbReference type="ARBA" id="ARBA00023288"/>
    </source>
</evidence>
<evidence type="ECO:0000256" key="11">
    <source>
        <dbReference type="SAM" id="MobiDB-lite"/>
    </source>
</evidence>
<evidence type="ECO:0000256" key="1">
    <source>
        <dbReference type="ARBA" id="ARBA00004141"/>
    </source>
</evidence>
<keyword evidence="8 10" id="KW-0012">Acyltransferase</keyword>
<evidence type="ECO:0000256" key="10">
    <source>
        <dbReference type="RuleBase" id="RU079119"/>
    </source>
</evidence>
<organism evidence="13 14">
    <name type="scientific">Coemansia spiralis</name>
    <dbReference type="NCBI Taxonomy" id="417178"/>
    <lineage>
        <taxon>Eukaryota</taxon>
        <taxon>Fungi</taxon>
        <taxon>Fungi incertae sedis</taxon>
        <taxon>Zoopagomycota</taxon>
        <taxon>Kickxellomycotina</taxon>
        <taxon>Kickxellomycetes</taxon>
        <taxon>Kickxellales</taxon>
        <taxon>Kickxellaceae</taxon>
        <taxon>Coemansia</taxon>
    </lineage>
</organism>
<evidence type="ECO:0000259" key="12">
    <source>
        <dbReference type="Pfam" id="PF01529"/>
    </source>
</evidence>
<dbReference type="EC" id="2.3.1.225" evidence="10"/>
<evidence type="ECO:0000313" key="14">
    <source>
        <dbReference type="Proteomes" id="UP001151518"/>
    </source>
</evidence>
<evidence type="ECO:0000313" key="13">
    <source>
        <dbReference type="EMBL" id="KAJ2679520.1"/>
    </source>
</evidence>
<proteinExistence type="inferred from homology"/>
<dbReference type="Pfam" id="PF01529">
    <property type="entry name" value="DHHC"/>
    <property type="match status" value="1"/>
</dbReference>
<dbReference type="EMBL" id="JANBTW010000011">
    <property type="protein sequence ID" value="KAJ2679520.1"/>
    <property type="molecule type" value="Genomic_DNA"/>
</dbReference>
<keyword evidence="5 10" id="KW-0472">Membrane</keyword>
<dbReference type="PANTHER" id="PTHR12246">
    <property type="entry name" value="PALMITOYLTRANSFERASE ZDHHC16"/>
    <property type="match status" value="1"/>
</dbReference>
<comment type="catalytic activity">
    <reaction evidence="9 10">
        <text>L-cysteinyl-[protein] + hexadecanoyl-CoA = S-hexadecanoyl-L-cysteinyl-[protein] + CoA</text>
        <dbReference type="Rhea" id="RHEA:36683"/>
        <dbReference type="Rhea" id="RHEA-COMP:10131"/>
        <dbReference type="Rhea" id="RHEA-COMP:11032"/>
        <dbReference type="ChEBI" id="CHEBI:29950"/>
        <dbReference type="ChEBI" id="CHEBI:57287"/>
        <dbReference type="ChEBI" id="CHEBI:57379"/>
        <dbReference type="ChEBI" id="CHEBI:74151"/>
        <dbReference type="EC" id="2.3.1.225"/>
    </reaction>
</comment>
<evidence type="ECO:0000256" key="2">
    <source>
        <dbReference type="ARBA" id="ARBA00022679"/>
    </source>
</evidence>
<evidence type="ECO:0000256" key="6">
    <source>
        <dbReference type="ARBA" id="ARBA00023139"/>
    </source>
</evidence>
<evidence type="ECO:0000256" key="3">
    <source>
        <dbReference type="ARBA" id="ARBA00022692"/>
    </source>
</evidence>
<dbReference type="Proteomes" id="UP001151518">
    <property type="component" value="Unassembled WGS sequence"/>
</dbReference>